<dbReference type="Proteomes" id="UP001172082">
    <property type="component" value="Unassembled WGS sequence"/>
</dbReference>
<gene>
    <name evidence="2" type="ORF">QQ008_13730</name>
</gene>
<organism evidence="2 3">
    <name type="scientific">Splendidivirga corallicola</name>
    <dbReference type="NCBI Taxonomy" id="3051826"/>
    <lineage>
        <taxon>Bacteria</taxon>
        <taxon>Pseudomonadati</taxon>
        <taxon>Bacteroidota</taxon>
        <taxon>Cytophagia</taxon>
        <taxon>Cytophagales</taxon>
        <taxon>Splendidivirgaceae</taxon>
        <taxon>Splendidivirga</taxon>
    </lineage>
</organism>
<keyword evidence="1" id="KW-0732">Signal</keyword>
<comment type="caution">
    <text evidence="2">The sequence shown here is derived from an EMBL/GenBank/DDBJ whole genome shotgun (WGS) entry which is preliminary data.</text>
</comment>
<sequence length="151" mass="17561">MKNSTMLFRAVLVLIILAAIPHAFATWRSETRSEEPLQVRVNQENPLIGKWEATYDEMEGKVIYQIKKKGNKIMGYTVSFVDEAGNAYVDDSLVLEVKHFSKDKGKAMYMMEYEGEKYEVICEFKLEGNSLEISYDYYGYQGKEVWKKINE</sequence>
<evidence type="ECO:0000313" key="3">
    <source>
        <dbReference type="Proteomes" id="UP001172082"/>
    </source>
</evidence>
<evidence type="ECO:0008006" key="4">
    <source>
        <dbReference type="Google" id="ProtNLM"/>
    </source>
</evidence>
<dbReference type="RefSeq" id="WP_346752466.1">
    <property type="nucleotide sequence ID" value="NZ_JAUJEA010000004.1"/>
</dbReference>
<evidence type="ECO:0000313" key="2">
    <source>
        <dbReference type="EMBL" id="MDN5202442.1"/>
    </source>
</evidence>
<accession>A0ABT8KR11</accession>
<evidence type="ECO:0000256" key="1">
    <source>
        <dbReference type="SAM" id="SignalP"/>
    </source>
</evidence>
<reference evidence="2" key="1">
    <citation type="submission" date="2023-06" db="EMBL/GenBank/DDBJ databases">
        <title>Genomic of Parafulvivirga corallium.</title>
        <authorList>
            <person name="Wang G."/>
        </authorList>
    </citation>
    <scope>NUCLEOTIDE SEQUENCE</scope>
    <source>
        <strain evidence="2">BMA10</strain>
    </source>
</reference>
<keyword evidence="3" id="KW-1185">Reference proteome</keyword>
<feature type="signal peptide" evidence="1">
    <location>
        <begin position="1"/>
        <end position="25"/>
    </location>
</feature>
<dbReference type="EMBL" id="JAUJEA010000004">
    <property type="protein sequence ID" value="MDN5202442.1"/>
    <property type="molecule type" value="Genomic_DNA"/>
</dbReference>
<protein>
    <recommendedName>
        <fullName evidence="4">DUF4488 domain-containing protein</fullName>
    </recommendedName>
</protein>
<feature type="chain" id="PRO_5046395006" description="DUF4488 domain-containing protein" evidence="1">
    <location>
        <begin position="26"/>
        <end position="151"/>
    </location>
</feature>
<proteinExistence type="predicted"/>
<name>A0ABT8KR11_9BACT</name>